<evidence type="ECO:0000313" key="2">
    <source>
        <dbReference type="EMBL" id="CAE0314326.1"/>
    </source>
</evidence>
<accession>A0A7S3I5K6</accession>
<dbReference type="GO" id="GO:0005509">
    <property type="term" value="F:calcium ion binding"/>
    <property type="evidence" value="ECO:0007669"/>
    <property type="project" value="InterPro"/>
</dbReference>
<dbReference type="AlphaFoldDB" id="A0A7S3I5K6"/>
<protein>
    <recommendedName>
        <fullName evidence="1">EF-hand domain-containing protein</fullName>
    </recommendedName>
</protein>
<proteinExistence type="predicted"/>
<dbReference type="SUPFAM" id="SSF47473">
    <property type="entry name" value="EF-hand"/>
    <property type="match status" value="1"/>
</dbReference>
<evidence type="ECO:0000259" key="1">
    <source>
        <dbReference type="PROSITE" id="PS50222"/>
    </source>
</evidence>
<dbReference type="InterPro" id="IPR011992">
    <property type="entry name" value="EF-hand-dom_pair"/>
</dbReference>
<dbReference type="Gene3D" id="1.10.238.10">
    <property type="entry name" value="EF-hand"/>
    <property type="match status" value="1"/>
</dbReference>
<dbReference type="PROSITE" id="PS50222">
    <property type="entry name" value="EF_HAND_2"/>
    <property type="match status" value="1"/>
</dbReference>
<dbReference type="EMBL" id="HBIE01030952">
    <property type="protein sequence ID" value="CAE0314326.1"/>
    <property type="molecule type" value="Transcribed_RNA"/>
</dbReference>
<name>A0A7S3I5K6_9SPIT</name>
<feature type="domain" description="EF-hand" evidence="1">
    <location>
        <begin position="62"/>
        <end position="97"/>
    </location>
</feature>
<reference evidence="2" key="1">
    <citation type="submission" date="2021-01" db="EMBL/GenBank/DDBJ databases">
        <authorList>
            <person name="Corre E."/>
            <person name="Pelletier E."/>
            <person name="Niang G."/>
            <person name="Scheremetjew M."/>
            <person name="Finn R."/>
            <person name="Kale V."/>
            <person name="Holt S."/>
            <person name="Cochrane G."/>
            <person name="Meng A."/>
            <person name="Brown T."/>
            <person name="Cohen L."/>
        </authorList>
    </citation>
    <scope>NUCLEOTIDE SEQUENCE</scope>
    <source>
        <strain evidence="2">Fehren 1</strain>
    </source>
</reference>
<organism evidence="2">
    <name type="scientific">Favella ehrenbergii</name>
    <dbReference type="NCBI Taxonomy" id="182087"/>
    <lineage>
        <taxon>Eukaryota</taxon>
        <taxon>Sar</taxon>
        <taxon>Alveolata</taxon>
        <taxon>Ciliophora</taxon>
        <taxon>Intramacronucleata</taxon>
        <taxon>Spirotrichea</taxon>
        <taxon>Choreotrichia</taxon>
        <taxon>Tintinnida</taxon>
        <taxon>Xystonellidae</taxon>
        <taxon>Favella</taxon>
    </lineage>
</organism>
<sequence>MVEQSQHQMQGYGQLRPETLAKIKAQTKKNFDFFEASVTPEQRIQVEDCVKHYKTDPAWIASKMTQLDQDFAACDTNGDGRLDADEHKAFYGRMIERAQAESRYCKTYEGQLDDIYDMYNSIDETHEGYSMADFMICKDVAEKYWFEMKGAR</sequence>
<gene>
    <name evidence="2" type="ORF">FEHR0123_LOCUS9252</name>
</gene>
<dbReference type="InterPro" id="IPR002048">
    <property type="entry name" value="EF_hand_dom"/>
</dbReference>